<accession>A0A9P4NLW3</accession>
<dbReference type="EMBL" id="MU007063">
    <property type="protein sequence ID" value="KAF2426586.1"/>
    <property type="molecule type" value="Genomic_DNA"/>
</dbReference>
<dbReference type="InterPro" id="IPR050300">
    <property type="entry name" value="GDXG_lipolytic_enzyme"/>
</dbReference>
<keyword evidence="2" id="KW-0472">Membrane</keyword>
<dbReference type="PANTHER" id="PTHR48081">
    <property type="entry name" value="AB HYDROLASE SUPERFAMILY PROTEIN C4A8.06C"/>
    <property type="match status" value="1"/>
</dbReference>
<protein>
    <submittedName>
        <fullName evidence="4">Alpha/beta-hydrolase</fullName>
    </submittedName>
</protein>
<organism evidence="4 5">
    <name type="scientific">Tothia fuscella</name>
    <dbReference type="NCBI Taxonomy" id="1048955"/>
    <lineage>
        <taxon>Eukaryota</taxon>
        <taxon>Fungi</taxon>
        <taxon>Dikarya</taxon>
        <taxon>Ascomycota</taxon>
        <taxon>Pezizomycotina</taxon>
        <taxon>Dothideomycetes</taxon>
        <taxon>Pleosporomycetidae</taxon>
        <taxon>Venturiales</taxon>
        <taxon>Cylindrosympodiaceae</taxon>
        <taxon>Tothia</taxon>
    </lineage>
</organism>
<reference evidence="4" key="1">
    <citation type="journal article" date="2020" name="Stud. Mycol.">
        <title>101 Dothideomycetes genomes: a test case for predicting lifestyles and emergence of pathogens.</title>
        <authorList>
            <person name="Haridas S."/>
            <person name="Albert R."/>
            <person name="Binder M."/>
            <person name="Bloem J."/>
            <person name="Labutti K."/>
            <person name="Salamov A."/>
            <person name="Andreopoulos B."/>
            <person name="Baker S."/>
            <person name="Barry K."/>
            <person name="Bills G."/>
            <person name="Bluhm B."/>
            <person name="Cannon C."/>
            <person name="Castanera R."/>
            <person name="Culley D."/>
            <person name="Daum C."/>
            <person name="Ezra D."/>
            <person name="Gonzalez J."/>
            <person name="Henrissat B."/>
            <person name="Kuo A."/>
            <person name="Liang C."/>
            <person name="Lipzen A."/>
            <person name="Lutzoni F."/>
            <person name="Magnuson J."/>
            <person name="Mondo S."/>
            <person name="Nolan M."/>
            <person name="Ohm R."/>
            <person name="Pangilinan J."/>
            <person name="Park H.-J."/>
            <person name="Ramirez L."/>
            <person name="Alfaro M."/>
            <person name="Sun H."/>
            <person name="Tritt A."/>
            <person name="Yoshinaga Y."/>
            <person name="Zwiers L.-H."/>
            <person name="Turgeon B."/>
            <person name="Goodwin S."/>
            <person name="Spatafora J."/>
            <person name="Crous P."/>
            <person name="Grigoriev I."/>
        </authorList>
    </citation>
    <scope>NUCLEOTIDE SEQUENCE</scope>
    <source>
        <strain evidence="4">CBS 130266</strain>
    </source>
</reference>
<feature type="domain" description="Alpha/beta hydrolase fold-3" evidence="3">
    <location>
        <begin position="151"/>
        <end position="363"/>
    </location>
</feature>
<comment type="caution">
    <text evidence="4">The sequence shown here is derived from an EMBL/GenBank/DDBJ whole genome shotgun (WGS) entry which is preliminary data.</text>
</comment>
<dbReference type="GO" id="GO:0016787">
    <property type="term" value="F:hydrolase activity"/>
    <property type="evidence" value="ECO:0007669"/>
    <property type="project" value="UniProtKB-KW"/>
</dbReference>
<evidence type="ECO:0000313" key="4">
    <source>
        <dbReference type="EMBL" id="KAF2426586.1"/>
    </source>
</evidence>
<gene>
    <name evidence="4" type="ORF">EJ08DRAFT_593444</name>
</gene>
<dbReference type="SUPFAM" id="SSF53474">
    <property type="entry name" value="alpha/beta-Hydrolases"/>
    <property type="match status" value="1"/>
</dbReference>
<keyword evidence="2" id="KW-0812">Transmembrane</keyword>
<dbReference type="AlphaFoldDB" id="A0A9P4NLW3"/>
<dbReference type="Pfam" id="PF07859">
    <property type="entry name" value="Abhydrolase_3"/>
    <property type="match status" value="1"/>
</dbReference>
<evidence type="ECO:0000313" key="5">
    <source>
        <dbReference type="Proteomes" id="UP000800235"/>
    </source>
</evidence>
<dbReference type="Gene3D" id="3.40.50.1820">
    <property type="entry name" value="alpha/beta hydrolase"/>
    <property type="match status" value="1"/>
</dbReference>
<dbReference type="PANTHER" id="PTHR48081:SF2">
    <property type="entry name" value="ALPHA_BETA-HYDROLASE"/>
    <property type="match status" value="1"/>
</dbReference>
<keyword evidence="2" id="KW-1133">Transmembrane helix</keyword>
<evidence type="ECO:0000256" key="2">
    <source>
        <dbReference type="SAM" id="Phobius"/>
    </source>
</evidence>
<dbReference type="InterPro" id="IPR029058">
    <property type="entry name" value="AB_hydrolase_fold"/>
</dbReference>
<sequence>MILGQISYLDCIVFLVFLTPQLLLHAGFFRTAFWLLGALPSLPVPAVIRLPIQFFYERYLTPRRKQSPFVQNATAFQDIVIRCVRFAFAKMPAFLGRVFFSKGVSLPFLRWRMLRHGYLTSPLPWREVQTKDFKGIWISQDHDKRPDIVIYYCHGGGFSMGSSYFYMEFLIAWVQLLRESGFQNPAFFSLEYTLVPDSAYPKQLHETFAGYQHVLSTVGESSRICVGGDSAGATLMLSLLLHLADHNSYRNRLPGMGIMISPWVTIVSENNQNTESDYLDANSLETYGRQYLGLKVSEDDPLASPGKCKDLTKWLRASPTRGWTFLYGSEEVLAPETRDLIAMLKKAGASLEVYEELGSIHAWPVVSLYLGQTRNERLHGLQDIVRSIGKKMR</sequence>
<dbReference type="InterPro" id="IPR013094">
    <property type="entry name" value="AB_hydrolase_3"/>
</dbReference>
<dbReference type="Proteomes" id="UP000800235">
    <property type="component" value="Unassembled WGS sequence"/>
</dbReference>
<proteinExistence type="predicted"/>
<feature type="transmembrane region" description="Helical" evidence="2">
    <location>
        <begin position="7"/>
        <end position="26"/>
    </location>
</feature>
<name>A0A9P4NLW3_9PEZI</name>
<keyword evidence="5" id="KW-1185">Reference proteome</keyword>
<evidence type="ECO:0000256" key="1">
    <source>
        <dbReference type="ARBA" id="ARBA00022801"/>
    </source>
</evidence>
<dbReference type="OrthoDB" id="408631at2759"/>
<evidence type="ECO:0000259" key="3">
    <source>
        <dbReference type="Pfam" id="PF07859"/>
    </source>
</evidence>
<keyword evidence="1" id="KW-0378">Hydrolase</keyword>